<gene>
    <name evidence="2" type="ORF">ACFFR3_01220</name>
</gene>
<dbReference type="Proteomes" id="UP001589568">
    <property type="component" value="Unassembled WGS sequence"/>
</dbReference>
<sequence>MGGKLEFYKGSCIFSAAKRVLVLRPWNFDYGQVARHIEKAFTQPENTVPFKSVQKHIPGNWNAPKGTPERDPLTRIDSQSNRYNQNTKAKNLVCEEFFADRPRKKNGAPEDEWQQCDEYPFASTKEGGAYDHPQYGKDNFSVQAVLGTHNSTAGGDLAVFYARYRVLLGNKFWVAVQ</sequence>
<evidence type="ECO:0000259" key="1">
    <source>
        <dbReference type="Pfam" id="PF14040"/>
    </source>
</evidence>
<dbReference type="Pfam" id="PF14040">
    <property type="entry name" value="DNase_NucA_NucB"/>
    <property type="match status" value="1"/>
</dbReference>
<dbReference type="RefSeq" id="WP_364371195.1">
    <property type="nucleotide sequence ID" value="NZ_JBHMCF010000002.1"/>
</dbReference>
<dbReference type="EMBL" id="JBHMCF010000002">
    <property type="protein sequence ID" value="MFB9468103.1"/>
    <property type="molecule type" value="Genomic_DNA"/>
</dbReference>
<proteinExistence type="predicted"/>
<accession>A0ABV5NCT0</accession>
<protein>
    <submittedName>
        <fullName evidence="2">NucA/NucB deoxyribonuclease domain-containing protein</fullName>
    </submittedName>
</protein>
<reference evidence="2 3" key="1">
    <citation type="submission" date="2024-09" db="EMBL/GenBank/DDBJ databases">
        <authorList>
            <person name="Sun Q."/>
            <person name="Mori K."/>
        </authorList>
    </citation>
    <scope>NUCLEOTIDE SEQUENCE [LARGE SCALE GENOMIC DNA]</scope>
    <source>
        <strain evidence="2 3">JCM 3324</strain>
    </source>
</reference>
<name>A0ABV5NCT0_9ACTN</name>
<dbReference type="InterPro" id="IPR029476">
    <property type="entry name" value="DNase_NucA_NucB"/>
</dbReference>
<feature type="domain" description="Deoxyribonuclease NucA/NucB" evidence="1">
    <location>
        <begin position="78"/>
        <end position="174"/>
    </location>
</feature>
<evidence type="ECO:0000313" key="3">
    <source>
        <dbReference type="Proteomes" id="UP001589568"/>
    </source>
</evidence>
<organism evidence="2 3">
    <name type="scientific">Nonomuraea salmonea</name>
    <dbReference type="NCBI Taxonomy" id="46181"/>
    <lineage>
        <taxon>Bacteria</taxon>
        <taxon>Bacillati</taxon>
        <taxon>Actinomycetota</taxon>
        <taxon>Actinomycetes</taxon>
        <taxon>Streptosporangiales</taxon>
        <taxon>Streptosporangiaceae</taxon>
        <taxon>Nonomuraea</taxon>
    </lineage>
</organism>
<keyword evidence="3" id="KW-1185">Reference proteome</keyword>
<comment type="caution">
    <text evidence="2">The sequence shown here is derived from an EMBL/GenBank/DDBJ whole genome shotgun (WGS) entry which is preliminary data.</text>
</comment>
<evidence type="ECO:0000313" key="2">
    <source>
        <dbReference type="EMBL" id="MFB9468103.1"/>
    </source>
</evidence>